<evidence type="ECO:0000313" key="7">
    <source>
        <dbReference type="EMBL" id="TPR08933.1"/>
    </source>
</evidence>
<dbReference type="AlphaFoldDB" id="A0A505IA19"/>
<dbReference type="Proteomes" id="UP000197666">
    <property type="component" value="Unassembled WGS sequence"/>
</dbReference>
<dbReference type="PANTHER" id="PTHR23508:SF10">
    <property type="entry name" value="CARBOXYLIC ACID TRANSPORTER PROTEIN HOMOLOG"/>
    <property type="match status" value="1"/>
</dbReference>
<evidence type="ECO:0000256" key="3">
    <source>
        <dbReference type="ARBA" id="ARBA00022989"/>
    </source>
</evidence>
<dbReference type="GO" id="GO:0046943">
    <property type="term" value="F:carboxylic acid transmembrane transporter activity"/>
    <property type="evidence" value="ECO:0007669"/>
    <property type="project" value="TreeGrafter"/>
</dbReference>
<feature type="transmembrane region" description="Helical" evidence="5">
    <location>
        <begin position="114"/>
        <end position="133"/>
    </location>
</feature>
<evidence type="ECO:0000256" key="2">
    <source>
        <dbReference type="ARBA" id="ARBA00022692"/>
    </source>
</evidence>
<dbReference type="GO" id="GO:0005886">
    <property type="term" value="C:plasma membrane"/>
    <property type="evidence" value="ECO:0007669"/>
    <property type="project" value="TreeGrafter"/>
</dbReference>
<evidence type="ECO:0000256" key="1">
    <source>
        <dbReference type="ARBA" id="ARBA00004141"/>
    </source>
</evidence>
<organism evidence="7 8">
    <name type="scientific">Aspergillus niger</name>
    <dbReference type="NCBI Taxonomy" id="5061"/>
    <lineage>
        <taxon>Eukaryota</taxon>
        <taxon>Fungi</taxon>
        <taxon>Dikarya</taxon>
        <taxon>Ascomycota</taxon>
        <taxon>Pezizomycotina</taxon>
        <taxon>Eurotiomycetes</taxon>
        <taxon>Eurotiomycetidae</taxon>
        <taxon>Eurotiales</taxon>
        <taxon>Aspergillaceae</taxon>
        <taxon>Aspergillus</taxon>
        <taxon>Aspergillus subgen. Circumdati</taxon>
    </lineage>
</organism>
<feature type="transmembrane region" description="Helical" evidence="5">
    <location>
        <begin position="333"/>
        <end position="353"/>
    </location>
</feature>
<feature type="transmembrane region" description="Helical" evidence="5">
    <location>
        <begin position="426"/>
        <end position="448"/>
    </location>
</feature>
<feature type="domain" description="Major facilitator superfamily (MFS) profile" evidence="6">
    <location>
        <begin position="47"/>
        <end position="485"/>
    </location>
</feature>
<dbReference type="PANTHER" id="PTHR23508">
    <property type="entry name" value="CARBOXYLIC ACID TRANSPORTER PROTEIN HOMOLOG"/>
    <property type="match status" value="1"/>
</dbReference>
<evidence type="ECO:0000256" key="5">
    <source>
        <dbReference type="SAM" id="Phobius"/>
    </source>
</evidence>
<gene>
    <name evidence="7" type="ORF">CAN33_006660</name>
</gene>
<feature type="transmembrane region" description="Helical" evidence="5">
    <location>
        <begin position="460"/>
        <end position="481"/>
    </location>
</feature>
<proteinExistence type="predicted"/>
<feature type="transmembrane region" description="Helical" evidence="5">
    <location>
        <begin position="390"/>
        <end position="414"/>
    </location>
</feature>
<dbReference type="Gene3D" id="1.20.1250.20">
    <property type="entry name" value="MFS general substrate transporter like domains"/>
    <property type="match status" value="1"/>
</dbReference>
<evidence type="ECO:0000259" key="6">
    <source>
        <dbReference type="PROSITE" id="PS50850"/>
    </source>
</evidence>
<dbReference type="EMBL" id="NKJJ02000003">
    <property type="protein sequence ID" value="TPR08933.1"/>
    <property type="molecule type" value="Genomic_DNA"/>
</dbReference>
<feature type="transmembrane region" description="Helical" evidence="5">
    <location>
        <begin position="245"/>
        <end position="265"/>
    </location>
</feature>
<dbReference type="InterPro" id="IPR005828">
    <property type="entry name" value="MFS_sugar_transport-like"/>
</dbReference>
<feature type="transmembrane region" description="Helical" evidence="5">
    <location>
        <begin position="365"/>
        <end position="384"/>
    </location>
</feature>
<evidence type="ECO:0000256" key="4">
    <source>
        <dbReference type="ARBA" id="ARBA00023136"/>
    </source>
</evidence>
<comment type="subcellular location">
    <subcellularLocation>
        <location evidence="1">Membrane</location>
        <topology evidence="1">Multi-pass membrane protein</topology>
    </subcellularLocation>
</comment>
<accession>A0A505IA19</accession>
<sequence length="598" mass="64827">MAVSTNCSATEQVEITTKYSHQVEITKQDDTEAIEDGESVASSGVLNVVVSGLGLFSDGYNAQISECTFGRNLLFSACLRSITNLSIRDEVGYMEPLFSVLYKNTMSSSIKTRLSNSFLIGEIFGMLFFGALIDRVGRRTGVVATTSFLVLGIILSAAAHGTSELGMFWMMIVARGIAGFGAGGEYPVCATSATEAADETANLRKKRGFLVASTTDFAVDMGFVAAGIVALIVLACFHQDIKSGVWRVCFGLGFVIPVFMCFFRIRMINSKQYRKHAIKSRYPYWLVLRRYWKPILGTSLAWFCYDFVTYPFGLFTSTIIAQLSPNNTTVENIGYGTVINCFYLPGCLLGGLLMDKIGRKQNMTLGFVLWGVWGFILGGALRPIQSVFPLFVVMYGIFNALGEMGPGVSTFLCAAESFPTPLRGHFLGLAAAVGKAGASIGTEVFTPIQNSFSSTEKGQQAVFLIGSAFCMVGALIAWFLIPDMSRELETEDARFKAYLEENGARGSPVRTIDQNPGGLITAKYENVILVRRYITAIARLCLKVCMAGSYTPMRAALGVIAARERSLLSTSSSSDESTVGGNGCGNIKTDQRLRAIVS</sequence>
<name>A0A505IA19_ASPNG</name>
<dbReference type="PROSITE" id="PS50850">
    <property type="entry name" value="MFS"/>
    <property type="match status" value="1"/>
</dbReference>
<dbReference type="VEuPathDB" id="FungiDB:ASPNIDRAFT2_175394"/>
<feature type="transmembrane region" description="Helical" evidence="5">
    <location>
        <begin position="209"/>
        <end position="233"/>
    </location>
</feature>
<protein>
    <submittedName>
        <fullName evidence="7">pH-response transcription factor protein</fullName>
    </submittedName>
</protein>
<dbReference type="VEuPathDB" id="FungiDB:ATCC64974_56090"/>
<evidence type="ECO:0000313" key="8">
    <source>
        <dbReference type="Proteomes" id="UP000197666"/>
    </source>
</evidence>
<reference evidence="8" key="1">
    <citation type="submission" date="2018-10" db="EMBL/GenBank/DDBJ databases">
        <title>FDA dAtabase for Regulatory Grade micrObial Sequences (FDA-ARGOS): Supporting development and validation of Infectious Disease Dx tests.</title>
        <authorList>
            <person name="Kerrigan L."/>
            <person name="Tallon L."/>
            <person name="Sadzewicz L."/>
            <person name="Sengamalay N."/>
            <person name="Ott S."/>
            <person name="Godinez A."/>
            <person name="Nagaraj S."/>
            <person name="Vavikolanu K."/>
            <person name="Nadendla S."/>
            <person name="George J."/>
            <person name="Sichtig H."/>
        </authorList>
    </citation>
    <scope>NUCLEOTIDE SEQUENCE [LARGE SCALE GENOMIC DNA]</scope>
    <source>
        <strain evidence="8">FDAARGOS_311</strain>
    </source>
</reference>
<dbReference type="InterPro" id="IPR020846">
    <property type="entry name" value="MFS_dom"/>
</dbReference>
<dbReference type="VEuPathDB" id="FungiDB:An02g08180"/>
<dbReference type="PROSITE" id="PS00216">
    <property type="entry name" value="SUGAR_TRANSPORT_1"/>
    <property type="match status" value="1"/>
</dbReference>
<keyword evidence="2 5" id="KW-0812">Transmembrane</keyword>
<dbReference type="Pfam" id="PF00083">
    <property type="entry name" value="Sugar_tr"/>
    <property type="match status" value="2"/>
</dbReference>
<dbReference type="InterPro" id="IPR005829">
    <property type="entry name" value="Sugar_transporter_CS"/>
</dbReference>
<dbReference type="VEuPathDB" id="FungiDB:M747DRAFT_280806"/>
<keyword evidence="4 5" id="KW-0472">Membrane</keyword>
<feature type="transmembrane region" description="Helical" evidence="5">
    <location>
        <begin position="140"/>
        <end position="161"/>
    </location>
</feature>
<keyword evidence="3 5" id="KW-1133">Transmembrane helix</keyword>
<dbReference type="InterPro" id="IPR036259">
    <property type="entry name" value="MFS_trans_sf"/>
</dbReference>
<comment type="caution">
    <text evidence="7">The sequence shown here is derived from an EMBL/GenBank/DDBJ whole genome shotgun (WGS) entry which is preliminary data.</text>
</comment>
<dbReference type="SUPFAM" id="SSF103473">
    <property type="entry name" value="MFS general substrate transporter"/>
    <property type="match status" value="1"/>
</dbReference>
<feature type="transmembrane region" description="Helical" evidence="5">
    <location>
        <begin position="299"/>
        <end position="321"/>
    </location>
</feature>